<name>A0A2M7V8J0_9BACT</name>
<comment type="caution">
    <text evidence="1">The sequence shown here is derived from an EMBL/GenBank/DDBJ whole genome shotgun (WGS) entry which is preliminary data.</text>
</comment>
<dbReference type="AlphaFoldDB" id="A0A2M7V8J0"/>
<organism evidence="1 2">
    <name type="scientific">Candidatus Magasanikbacteria bacterium CG_4_10_14_0_2_um_filter_37_12</name>
    <dbReference type="NCBI Taxonomy" id="1974637"/>
    <lineage>
        <taxon>Bacteria</taxon>
        <taxon>Candidatus Magasanikiibacteriota</taxon>
    </lineage>
</organism>
<evidence type="ECO:0000313" key="2">
    <source>
        <dbReference type="Proteomes" id="UP000228568"/>
    </source>
</evidence>
<protein>
    <submittedName>
        <fullName evidence="1">Uncharacterized protein</fullName>
    </submittedName>
</protein>
<gene>
    <name evidence="1" type="ORF">COX81_01790</name>
</gene>
<accession>A0A2M7V8J0</accession>
<reference evidence="2" key="1">
    <citation type="submission" date="2017-09" db="EMBL/GenBank/DDBJ databases">
        <title>Depth-based differentiation of microbial function through sediment-hosted aquifers and enrichment of novel symbionts in the deep terrestrial subsurface.</title>
        <authorList>
            <person name="Probst A.J."/>
            <person name="Ladd B."/>
            <person name="Jarett J.K."/>
            <person name="Geller-Mcgrath D.E."/>
            <person name="Sieber C.M.K."/>
            <person name="Emerson J.B."/>
            <person name="Anantharaman K."/>
            <person name="Thomas B.C."/>
            <person name="Malmstrom R."/>
            <person name="Stieglmeier M."/>
            <person name="Klingl A."/>
            <person name="Woyke T."/>
            <person name="Ryan C.M."/>
            <person name="Banfield J.F."/>
        </authorList>
    </citation>
    <scope>NUCLEOTIDE SEQUENCE [LARGE SCALE GENOMIC DNA]</scope>
</reference>
<sequence>MRIVWDKKLDVHVYMKMVIPDDHVIIQPNGFDGEKEILLKKSKDTGFYEFILIQNKCMMK</sequence>
<dbReference type="EMBL" id="PFPK01000020">
    <property type="protein sequence ID" value="PIZ95102.1"/>
    <property type="molecule type" value="Genomic_DNA"/>
</dbReference>
<evidence type="ECO:0000313" key="1">
    <source>
        <dbReference type="EMBL" id="PIZ95102.1"/>
    </source>
</evidence>
<dbReference type="Proteomes" id="UP000228568">
    <property type="component" value="Unassembled WGS sequence"/>
</dbReference>
<proteinExistence type="predicted"/>